<comment type="caution">
    <text evidence="2">The sequence shown here is derived from an EMBL/GenBank/DDBJ whole genome shotgun (WGS) entry which is preliminary data.</text>
</comment>
<dbReference type="Proteomes" id="UP000325113">
    <property type="component" value="Unassembled WGS sequence"/>
</dbReference>
<protein>
    <submittedName>
        <fullName evidence="2">Uncharacterized protein</fullName>
    </submittedName>
</protein>
<sequence length="349" mass="35516">MAAVAPPKLPEVDAHRASALIAELYLRELAGRLLLRRQALASAGIEGQDLASAVREAAAEAESGAVESCGFPADVVMDSLRRFSACREVVEAAQRVARLCDASTPAPKADSEDLQTLVNIMAETKRLFLEEVEALPEGCFPSKEQAMGQLAALVDSKTAEACASVGMDPSGMNAAMTRFSHTAEVVAALKDVTEAIAAQASRLSAGGGQGGGPGAGATGGGGGGATAARSVLAAHASGMIQMAVMLGRQVSSSGAAGSAAGALFDAARAANEDDMKAHVISQTCGTEEAFRAAVEELEGGGEGDQQFVMKALRAVDLGWELAKRMLVDRCSPEAAIAAMGISPSDLDLS</sequence>
<evidence type="ECO:0000313" key="2">
    <source>
        <dbReference type="EMBL" id="KAA0147143.1"/>
    </source>
</evidence>
<proteinExistence type="predicted"/>
<accession>A0A5A8C2D5</accession>
<evidence type="ECO:0000313" key="3">
    <source>
        <dbReference type="Proteomes" id="UP000325113"/>
    </source>
</evidence>
<evidence type="ECO:0000256" key="1">
    <source>
        <dbReference type="SAM" id="MobiDB-lite"/>
    </source>
</evidence>
<dbReference type="AlphaFoldDB" id="A0A5A8C2D5"/>
<dbReference type="EMBL" id="VLTM01000170">
    <property type="protein sequence ID" value="KAA0147143.1"/>
    <property type="molecule type" value="Genomic_DNA"/>
</dbReference>
<feature type="compositionally biased region" description="Gly residues" evidence="1">
    <location>
        <begin position="205"/>
        <end position="222"/>
    </location>
</feature>
<name>A0A5A8C2D5_CAFRO</name>
<feature type="region of interest" description="Disordered" evidence="1">
    <location>
        <begin position="203"/>
        <end position="222"/>
    </location>
</feature>
<gene>
    <name evidence="2" type="ORF">FNF31_07639</name>
</gene>
<organism evidence="2 3">
    <name type="scientific">Cafeteria roenbergensis</name>
    <name type="common">Marine flagellate</name>
    <dbReference type="NCBI Taxonomy" id="33653"/>
    <lineage>
        <taxon>Eukaryota</taxon>
        <taxon>Sar</taxon>
        <taxon>Stramenopiles</taxon>
        <taxon>Bigyra</taxon>
        <taxon>Opalozoa</taxon>
        <taxon>Bicosoecida</taxon>
        <taxon>Cafeteriaceae</taxon>
        <taxon>Cafeteria</taxon>
    </lineage>
</organism>
<reference evidence="2 3" key="1">
    <citation type="submission" date="2019-07" db="EMBL/GenBank/DDBJ databases">
        <title>Genomes of Cafeteria roenbergensis.</title>
        <authorList>
            <person name="Fischer M.G."/>
            <person name="Hackl T."/>
            <person name="Roman M."/>
        </authorList>
    </citation>
    <scope>NUCLEOTIDE SEQUENCE [LARGE SCALE GENOMIC DNA]</scope>
    <source>
        <strain evidence="2 3">Cflag</strain>
    </source>
</reference>